<evidence type="ECO:0008006" key="4">
    <source>
        <dbReference type="Google" id="ProtNLM"/>
    </source>
</evidence>
<dbReference type="RefSeq" id="WP_329075716.1">
    <property type="nucleotide sequence ID" value="NZ_CP109495.1"/>
</dbReference>
<feature type="compositionally biased region" description="Low complexity" evidence="1">
    <location>
        <begin position="109"/>
        <end position="119"/>
    </location>
</feature>
<dbReference type="EMBL" id="CP109495">
    <property type="protein sequence ID" value="WUX52033.1"/>
    <property type="molecule type" value="Genomic_DNA"/>
</dbReference>
<organism evidence="2 3">
    <name type="scientific">Streptomyces niveus</name>
    <name type="common">Streptomyces spheroides</name>
    <dbReference type="NCBI Taxonomy" id="193462"/>
    <lineage>
        <taxon>Bacteria</taxon>
        <taxon>Bacillati</taxon>
        <taxon>Actinomycetota</taxon>
        <taxon>Actinomycetes</taxon>
        <taxon>Kitasatosporales</taxon>
        <taxon>Streptomycetaceae</taxon>
        <taxon>Streptomyces</taxon>
    </lineage>
</organism>
<sequence length="187" mass="18855">MRRTGTTRRGALLAAGATAGGLLTACSGGDDDGADDPGSAAAVRAEKALRVRSTRTSRELLRQYDAVLELHPDEATRLTPLRDSVALHVTALSPPPPKKDESGKPKPSPSASPDGAPVGDVGGAGPTPFVPADPGKAVRELAAAERRGADAHAKALVHAPPELARLLASLAAAGAAHAYLLTKGSSS</sequence>
<accession>A0ABZ2A000</accession>
<evidence type="ECO:0000313" key="3">
    <source>
        <dbReference type="Proteomes" id="UP001432209"/>
    </source>
</evidence>
<proteinExistence type="predicted"/>
<dbReference type="Proteomes" id="UP001432209">
    <property type="component" value="Chromosome"/>
</dbReference>
<gene>
    <name evidence="2" type="ORF">OG442_11100</name>
</gene>
<evidence type="ECO:0000256" key="1">
    <source>
        <dbReference type="SAM" id="MobiDB-lite"/>
    </source>
</evidence>
<protein>
    <recommendedName>
        <fullName evidence="4">Lipoprotein</fullName>
    </recommendedName>
</protein>
<keyword evidence="3" id="KW-1185">Reference proteome</keyword>
<feature type="region of interest" description="Disordered" evidence="1">
    <location>
        <begin position="80"/>
        <end position="136"/>
    </location>
</feature>
<dbReference type="PROSITE" id="PS51318">
    <property type="entry name" value="TAT"/>
    <property type="match status" value="1"/>
</dbReference>
<reference evidence="2" key="1">
    <citation type="submission" date="2022-10" db="EMBL/GenBank/DDBJ databases">
        <title>The complete genomes of actinobacterial strains from the NBC collection.</title>
        <authorList>
            <person name="Joergensen T.S."/>
            <person name="Alvarez Arevalo M."/>
            <person name="Sterndorff E.B."/>
            <person name="Faurdal D."/>
            <person name="Vuksanovic O."/>
            <person name="Mourched A.-S."/>
            <person name="Charusanti P."/>
            <person name="Shaw S."/>
            <person name="Blin K."/>
            <person name="Weber T."/>
        </authorList>
    </citation>
    <scope>NUCLEOTIDE SEQUENCE</scope>
    <source>
        <strain evidence="2">NBC_01432</strain>
    </source>
</reference>
<name>A0ABZ2A000_STRNV</name>
<dbReference type="InterPro" id="IPR006311">
    <property type="entry name" value="TAT_signal"/>
</dbReference>
<evidence type="ECO:0000313" key="2">
    <source>
        <dbReference type="EMBL" id="WUX52033.1"/>
    </source>
</evidence>
<dbReference type="PROSITE" id="PS51257">
    <property type="entry name" value="PROKAR_LIPOPROTEIN"/>
    <property type="match status" value="1"/>
</dbReference>